<comment type="subcellular location">
    <subcellularLocation>
        <location evidence="1">Nucleus</location>
    </subcellularLocation>
</comment>
<dbReference type="PANTHER" id="PTHR10552:SF6">
    <property type="entry name" value="U2 SMALL NUCLEAR RIBONUCLEOPROTEIN A"/>
    <property type="match status" value="1"/>
</dbReference>
<evidence type="ECO:0000256" key="6">
    <source>
        <dbReference type="SAM" id="MobiDB-lite"/>
    </source>
</evidence>
<dbReference type="Proteomes" id="UP000270094">
    <property type="component" value="Unassembled WGS sequence"/>
</dbReference>
<keyword evidence="8" id="KW-1185">Reference proteome</keyword>
<dbReference type="AlphaFoldDB" id="A0A3P7I780"/>
<comment type="similarity">
    <text evidence="5">Belongs to the U2 small nuclear ribonucleoprotein A family.</text>
</comment>
<evidence type="ECO:0000313" key="7">
    <source>
        <dbReference type="EMBL" id="VDM65276.1"/>
    </source>
</evidence>
<evidence type="ECO:0000256" key="2">
    <source>
        <dbReference type="ARBA" id="ARBA00022614"/>
    </source>
</evidence>
<organism evidence="7 8">
    <name type="scientific">Strongylus vulgaris</name>
    <name type="common">Blood worm</name>
    <dbReference type="NCBI Taxonomy" id="40348"/>
    <lineage>
        <taxon>Eukaryota</taxon>
        <taxon>Metazoa</taxon>
        <taxon>Ecdysozoa</taxon>
        <taxon>Nematoda</taxon>
        <taxon>Chromadorea</taxon>
        <taxon>Rhabditida</taxon>
        <taxon>Rhabditina</taxon>
        <taxon>Rhabditomorpha</taxon>
        <taxon>Strongyloidea</taxon>
        <taxon>Strongylidae</taxon>
        <taxon>Strongylus</taxon>
    </lineage>
</organism>
<keyword evidence="3" id="KW-0677">Repeat</keyword>
<evidence type="ECO:0000256" key="3">
    <source>
        <dbReference type="ARBA" id="ARBA00022737"/>
    </source>
</evidence>
<keyword evidence="4" id="KW-0539">Nucleus</keyword>
<dbReference type="EMBL" id="UYYB01000417">
    <property type="protein sequence ID" value="VDM65276.1"/>
    <property type="molecule type" value="Genomic_DNA"/>
</dbReference>
<dbReference type="GO" id="GO:0030620">
    <property type="term" value="F:U2 snRNA binding"/>
    <property type="evidence" value="ECO:0007669"/>
    <property type="project" value="InterPro"/>
</dbReference>
<evidence type="ECO:0000256" key="5">
    <source>
        <dbReference type="ARBA" id="ARBA00024196"/>
    </source>
</evidence>
<dbReference type="Gene3D" id="3.80.10.10">
    <property type="entry name" value="Ribonuclease Inhibitor"/>
    <property type="match status" value="1"/>
</dbReference>
<dbReference type="PANTHER" id="PTHR10552">
    <property type="entry name" value="U2 SMALL NUCLEAR RIBONUCLEOPROTEIN A"/>
    <property type="match status" value="1"/>
</dbReference>
<gene>
    <name evidence="7" type="ORF">SVUK_LOCUS274</name>
</gene>
<dbReference type="Pfam" id="PF14580">
    <property type="entry name" value="LRR_9"/>
    <property type="match status" value="1"/>
</dbReference>
<feature type="compositionally biased region" description="Polar residues" evidence="6">
    <location>
        <begin position="180"/>
        <end position="195"/>
    </location>
</feature>
<proteinExistence type="inferred from homology"/>
<protein>
    <submittedName>
        <fullName evidence="7">Uncharacterized protein</fullName>
    </submittedName>
</protein>
<evidence type="ECO:0000313" key="8">
    <source>
        <dbReference type="Proteomes" id="UP000270094"/>
    </source>
</evidence>
<feature type="region of interest" description="Disordered" evidence="6">
    <location>
        <begin position="62"/>
        <end position="87"/>
    </location>
</feature>
<feature type="region of interest" description="Disordered" evidence="6">
    <location>
        <begin position="135"/>
        <end position="210"/>
    </location>
</feature>
<feature type="compositionally biased region" description="Polar residues" evidence="6">
    <location>
        <begin position="156"/>
        <end position="171"/>
    </location>
</feature>
<dbReference type="InterPro" id="IPR032675">
    <property type="entry name" value="LRR_dom_sf"/>
</dbReference>
<dbReference type="GO" id="GO:0005686">
    <property type="term" value="C:U2 snRNP"/>
    <property type="evidence" value="ECO:0007669"/>
    <property type="project" value="TreeGrafter"/>
</dbReference>
<keyword evidence="2" id="KW-0433">Leucine-rich repeat</keyword>
<name>A0A3P7I780_STRVU</name>
<evidence type="ECO:0000256" key="4">
    <source>
        <dbReference type="ARBA" id="ARBA00023242"/>
    </source>
</evidence>
<reference evidence="7 8" key="1">
    <citation type="submission" date="2018-11" db="EMBL/GenBank/DDBJ databases">
        <authorList>
            <consortium name="Pathogen Informatics"/>
        </authorList>
    </citation>
    <scope>NUCLEOTIDE SEQUENCE [LARGE SCALE GENOMIC DNA]</scope>
</reference>
<dbReference type="GO" id="GO:0000398">
    <property type="term" value="P:mRNA splicing, via spliceosome"/>
    <property type="evidence" value="ECO:0007669"/>
    <property type="project" value="InterPro"/>
</dbReference>
<accession>A0A3P7I780</accession>
<feature type="non-terminal residue" evidence="7">
    <location>
        <position position="1"/>
    </location>
</feature>
<dbReference type="OrthoDB" id="433501at2759"/>
<dbReference type="InterPro" id="IPR044640">
    <property type="entry name" value="RU2A"/>
</dbReference>
<evidence type="ECO:0000256" key="1">
    <source>
        <dbReference type="ARBA" id="ARBA00004123"/>
    </source>
</evidence>
<sequence>FYVFRVYLIFSFIGNPITHKTNYRNYVIYKLTSVRVIDFKRVRLAEREAAMKMFKGKKGQKAREAIKRSTNAPPEIENGEVPRVSGTALTPEDRIKIQNAIASARSLAEVEYLQSVLASGRIPEKGWNKQMLLPSDQMPITHDGGFVAESEEQGSPDFSSGTVVETNPRDQSGSDHSQRNDNVINGNGHRQNPTEGSGMEVDADSGTPHS</sequence>